<dbReference type="GO" id="GO:0005634">
    <property type="term" value="C:nucleus"/>
    <property type="evidence" value="ECO:0007669"/>
    <property type="project" value="UniProtKB-SubCell"/>
</dbReference>
<evidence type="ECO:0000256" key="4">
    <source>
        <dbReference type="PROSITE-ProRule" id="PRU00376"/>
    </source>
</evidence>
<dbReference type="PROSITE" id="PS51037">
    <property type="entry name" value="YEATS"/>
    <property type="match status" value="1"/>
</dbReference>
<evidence type="ECO:0000256" key="1">
    <source>
        <dbReference type="ARBA" id="ARBA00023015"/>
    </source>
</evidence>
<dbReference type="Pfam" id="PF03366">
    <property type="entry name" value="YEATS"/>
    <property type="match status" value="1"/>
</dbReference>
<keyword evidence="3 4" id="KW-0539">Nucleus</keyword>
<dbReference type="CDD" id="cd16909">
    <property type="entry name" value="YEATS_GAS41_like"/>
    <property type="match status" value="1"/>
</dbReference>
<dbReference type="GO" id="GO:0006355">
    <property type="term" value="P:regulation of DNA-templated transcription"/>
    <property type="evidence" value="ECO:0007669"/>
    <property type="project" value="InterPro"/>
</dbReference>
<reference evidence="7" key="1">
    <citation type="submission" date="2021-02" db="EMBL/GenBank/DDBJ databases">
        <authorList>
            <person name="Nowell W R."/>
        </authorList>
    </citation>
    <scope>NUCLEOTIDE SEQUENCE</scope>
    <source>
        <strain evidence="7">Ploen Becks lab</strain>
    </source>
</reference>
<comment type="caution">
    <text evidence="7">The sequence shown here is derived from an EMBL/GenBank/DDBJ whole genome shotgun (WGS) entry which is preliminary data.</text>
</comment>
<keyword evidence="1" id="KW-0805">Transcription regulation</keyword>
<dbReference type="Proteomes" id="UP000663879">
    <property type="component" value="Unassembled WGS sequence"/>
</dbReference>
<feature type="coiled-coil region" evidence="5">
    <location>
        <begin position="179"/>
        <end position="220"/>
    </location>
</feature>
<dbReference type="InterPro" id="IPR038704">
    <property type="entry name" value="YEAST_sf"/>
</dbReference>
<keyword evidence="8" id="KW-1185">Reference proteome</keyword>
<gene>
    <name evidence="7" type="ORF">OXX778_LOCUS9481</name>
</gene>
<dbReference type="InterPro" id="IPR055129">
    <property type="entry name" value="YEATS_dom"/>
</dbReference>
<dbReference type="PANTHER" id="PTHR47573">
    <property type="entry name" value="PROTEIN AF-9 HOMOLOG"/>
    <property type="match status" value="1"/>
</dbReference>
<name>A0A813X9U1_9BILA</name>
<sequence>MSGIYEFSEGYVPNSATSTTRMKNSTIIKPIVYGNTAKYFGKKREEDGHTHEWSFYLKPYENEDTSGYIQRVQIKLHDSYPNSNRVLTKPPYEVHETGWGEFEITVKIFFADPNEKPLTIFHLLKLFSTDQDVIQGKKHLVNEYYDEIIFHEPSQFFYQLLTNAKPLTNGIYKHDTDFKEKELQTLDKMENARHLIRNEINDLKERLKMTQEKMNLIKDKIETDEIANEDTI</sequence>
<keyword evidence="5" id="KW-0175">Coiled coil</keyword>
<dbReference type="EMBL" id="CAJNOC010001403">
    <property type="protein sequence ID" value="CAF0861815.1"/>
    <property type="molecule type" value="Genomic_DNA"/>
</dbReference>
<feature type="domain" description="YEATS" evidence="6">
    <location>
        <begin position="21"/>
        <end position="164"/>
    </location>
</feature>
<dbReference type="Gene3D" id="2.60.40.1970">
    <property type="entry name" value="YEATS domain"/>
    <property type="match status" value="1"/>
</dbReference>
<dbReference type="OrthoDB" id="16041at2759"/>
<evidence type="ECO:0000256" key="3">
    <source>
        <dbReference type="ARBA" id="ARBA00023242"/>
    </source>
</evidence>
<evidence type="ECO:0000313" key="7">
    <source>
        <dbReference type="EMBL" id="CAF0861815.1"/>
    </source>
</evidence>
<accession>A0A813X9U1</accession>
<comment type="subcellular location">
    <subcellularLocation>
        <location evidence="4">Nucleus</location>
    </subcellularLocation>
</comment>
<evidence type="ECO:0000313" key="8">
    <source>
        <dbReference type="Proteomes" id="UP000663879"/>
    </source>
</evidence>
<keyword evidence="2" id="KW-0804">Transcription</keyword>
<protein>
    <recommendedName>
        <fullName evidence="6">YEATS domain-containing protein</fullName>
    </recommendedName>
</protein>
<organism evidence="7 8">
    <name type="scientific">Brachionus calyciflorus</name>
    <dbReference type="NCBI Taxonomy" id="104777"/>
    <lineage>
        <taxon>Eukaryota</taxon>
        <taxon>Metazoa</taxon>
        <taxon>Spiralia</taxon>
        <taxon>Gnathifera</taxon>
        <taxon>Rotifera</taxon>
        <taxon>Eurotatoria</taxon>
        <taxon>Monogononta</taxon>
        <taxon>Pseudotrocha</taxon>
        <taxon>Ploima</taxon>
        <taxon>Brachionidae</taxon>
        <taxon>Brachionus</taxon>
    </lineage>
</organism>
<dbReference type="InterPro" id="IPR005033">
    <property type="entry name" value="YEATS"/>
</dbReference>
<evidence type="ECO:0000256" key="2">
    <source>
        <dbReference type="ARBA" id="ARBA00023163"/>
    </source>
</evidence>
<evidence type="ECO:0000259" key="6">
    <source>
        <dbReference type="PROSITE" id="PS51037"/>
    </source>
</evidence>
<proteinExistence type="predicted"/>
<dbReference type="AlphaFoldDB" id="A0A813X9U1"/>
<dbReference type="PANTHER" id="PTHR47573:SF1">
    <property type="entry name" value="PROTEIN AF-9 HOMOLOG"/>
    <property type="match status" value="1"/>
</dbReference>
<evidence type="ECO:0000256" key="5">
    <source>
        <dbReference type="SAM" id="Coils"/>
    </source>
</evidence>